<dbReference type="EMBL" id="JBHSBU010000001">
    <property type="protein sequence ID" value="MFC4158635.1"/>
    <property type="molecule type" value="Genomic_DNA"/>
</dbReference>
<dbReference type="Pfam" id="PF01476">
    <property type="entry name" value="LysM"/>
    <property type="match status" value="1"/>
</dbReference>
<evidence type="ECO:0000313" key="2">
    <source>
        <dbReference type="EMBL" id="MFC4158635.1"/>
    </source>
</evidence>
<name>A0ABV8MP28_9NEIS</name>
<proteinExistence type="predicted"/>
<comment type="caution">
    <text evidence="2">The sequence shown here is derived from an EMBL/GenBank/DDBJ whole genome shotgun (WGS) entry which is preliminary data.</text>
</comment>
<gene>
    <name evidence="2" type="ORF">ACFOW7_04580</name>
</gene>
<evidence type="ECO:0000259" key="1">
    <source>
        <dbReference type="PROSITE" id="PS51782"/>
    </source>
</evidence>
<organism evidence="2 3">
    <name type="scientific">Chitinimonas lacunae</name>
    <dbReference type="NCBI Taxonomy" id="1963018"/>
    <lineage>
        <taxon>Bacteria</taxon>
        <taxon>Pseudomonadati</taxon>
        <taxon>Pseudomonadota</taxon>
        <taxon>Betaproteobacteria</taxon>
        <taxon>Neisseriales</taxon>
        <taxon>Chitinibacteraceae</taxon>
        <taxon>Chitinimonas</taxon>
    </lineage>
</organism>
<dbReference type="SUPFAM" id="SSF54106">
    <property type="entry name" value="LysM domain"/>
    <property type="match status" value="1"/>
</dbReference>
<feature type="domain" description="LysM" evidence="1">
    <location>
        <begin position="180"/>
        <end position="227"/>
    </location>
</feature>
<reference evidence="3" key="1">
    <citation type="journal article" date="2019" name="Int. J. Syst. Evol. Microbiol.">
        <title>The Global Catalogue of Microorganisms (GCM) 10K type strain sequencing project: providing services to taxonomists for standard genome sequencing and annotation.</title>
        <authorList>
            <consortium name="The Broad Institute Genomics Platform"/>
            <consortium name="The Broad Institute Genome Sequencing Center for Infectious Disease"/>
            <person name="Wu L."/>
            <person name="Ma J."/>
        </authorList>
    </citation>
    <scope>NUCLEOTIDE SEQUENCE [LARGE SCALE GENOMIC DNA]</scope>
    <source>
        <strain evidence="3">LMG 29894</strain>
    </source>
</reference>
<dbReference type="PROSITE" id="PS51782">
    <property type="entry name" value="LYSM"/>
    <property type="match status" value="1"/>
</dbReference>
<sequence length="231" mass="26095">MTIPAKGMLMVDTAPDRLDIYDIQYNPTELQFEKQTQLAEIALPGLDAPLQQFVRGNAEKLSLEIFCDTTDAGMGLGATSVTRETDKYYQLVKIIPELHAPPVVTFIWHDQFFGNALDSAWGNQRRNSFTGVAESVRSRFTLFSPEGVPLRATVNLVLREWRPLEEQLRQLNLSSPDRSHRHVLQQGETLTALATRYYGGPAEWRRIADANRIEDPRRLVAGMSLTVPSIR</sequence>
<keyword evidence="3" id="KW-1185">Reference proteome</keyword>
<dbReference type="SMART" id="SM00257">
    <property type="entry name" value="LysM"/>
    <property type="match status" value="1"/>
</dbReference>
<dbReference type="Pfam" id="PF19266">
    <property type="entry name" value="CIS_tube"/>
    <property type="match status" value="1"/>
</dbReference>
<dbReference type="InterPro" id="IPR045361">
    <property type="entry name" value="CIS_tube_prot_N"/>
</dbReference>
<dbReference type="Proteomes" id="UP001595791">
    <property type="component" value="Unassembled WGS sequence"/>
</dbReference>
<dbReference type="RefSeq" id="WP_378161523.1">
    <property type="nucleotide sequence ID" value="NZ_JBHSBU010000001.1"/>
</dbReference>
<accession>A0ABV8MP28</accession>
<dbReference type="InterPro" id="IPR036779">
    <property type="entry name" value="LysM_dom_sf"/>
</dbReference>
<dbReference type="InterPro" id="IPR018392">
    <property type="entry name" value="LysM"/>
</dbReference>
<evidence type="ECO:0000313" key="3">
    <source>
        <dbReference type="Proteomes" id="UP001595791"/>
    </source>
</evidence>
<protein>
    <submittedName>
        <fullName evidence="2">LysM peptidoglycan-binding domain-containing protein</fullName>
    </submittedName>
</protein>
<dbReference type="Gene3D" id="3.10.350.10">
    <property type="entry name" value="LysM domain"/>
    <property type="match status" value="1"/>
</dbReference>